<dbReference type="AlphaFoldDB" id="A0A2C6MH20"/>
<evidence type="ECO:0000256" key="5">
    <source>
        <dbReference type="ARBA" id="ARBA00022691"/>
    </source>
</evidence>
<dbReference type="Pfam" id="PF03705">
    <property type="entry name" value="CheR_N"/>
    <property type="match status" value="1"/>
</dbReference>
<evidence type="ECO:0000256" key="4">
    <source>
        <dbReference type="ARBA" id="ARBA00022679"/>
    </source>
</evidence>
<dbReference type="PANTHER" id="PTHR24422:SF19">
    <property type="entry name" value="CHEMOTAXIS PROTEIN METHYLTRANSFERASE"/>
    <property type="match status" value="1"/>
</dbReference>
<evidence type="ECO:0000256" key="2">
    <source>
        <dbReference type="ARBA" id="ARBA00012534"/>
    </source>
</evidence>
<name>A0A2C6MH20_9FIRM</name>
<keyword evidence="3" id="KW-0489">Methyltransferase</keyword>
<dbReference type="SUPFAM" id="SSF47757">
    <property type="entry name" value="Chemotaxis receptor methyltransferase CheR, N-terminal domain"/>
    <property type="match status" value="1"/>
</dbReference>
<dbReference type="Pfam" id="PF01739">
    <property type="entry name" value="CheR"/>
    <property type="match status" value="1"/>
</dbReference>
<evidence type="ECO:0000313" key="8">
    <source>
        <dbReference type="Proteomes" id="UP000222564"/>
    </source>
</evidence>
<dbReference type="InterPro" id="IPR022641">
    <property type="entry name" value="CheR_N"/>
</dbReference>
<organism evidence="7 8">
    <name type="scientific">Desulforamulus profundi</name>
    <dbReference type="NCBI Taxonomy" id="1383067"/>
    <lineage>
        <taxon>Bacteria</taxon>
        <taxon>Bacillati</taxon>
        <taxon>Bacillota</taxon>
        <taxon>Clostridia</taxon>
        <taxon>Eubacteriales</taxon>
        <taxon>Peptococcaceae</taxon>
        <taxon>Desulforamulus</taxon>
    </lineage>
</organism>
<evidence type="ECO:0000256" key="3">
    <source>
        <dbReference type="ARBA" id="ARBA00022603"/>
    </source>
</evidence>
<gene>
    <name evidence="7" type="ORF">P378_06040</name>
</gene>
<dbReference type="EMBL" id="AWQQ01000037">
    <property type="protein sequence ID" value="PHJ39042.1"/>
    <property type="molecule type" value="Genomic_DNA"/>
</dbReference>
<dbReference type="PANTHER" id="PTHR24422">
    <property type="entry name" value="CHEMOTAXIS PROTEIN METHYLTRANSFERASE"/>
    <property type="match status" value="1"/>
</dbReference>
<dbReference type="GO" id="GO:0008983">
    <property type="term" value="F:protein-glutamate O-methyltransferase activity"/>
    <property type="evidence" value="ECO:0007669"/>
    <property type="project" value="UniProtKB-EC"/>
</dbReference>
<comment type="catalytic activity">
    <reaction evidence="1">
        <text>L-glutamyl-[protein] + S-adenosyl-L-methionine = [protein]-L-glutamate 5-O-methyl ester + S-adenosyl-L-homocysteine</text>
        <dbReference type="Rhea" id="RHEA:24452"/>
        <dbReference type="Rhea" id="RHEA-COMP:10208"/>
        <dbReference type="Rhea" id="RHEA-COMP:10311"/>
        <dbReference type="ChEBI" id="CHEBI:29973"/>
        <dbReference type="ChEBI" id="CHEBI:57856"/>
        <dbReference type="ChEBI" id="CHEBI:59789"/>
        <dbReference type="ChEBI" id="CHEBI:82795"/>
        <dbReference type="EC" id="2.1.1.80"/>
    </reaction>
</comment>
<comment type="caution">
    <text evidence="7">The sequence shown here is derived from an EMBL/GenBank/DDBJ whole genome shotgun (WGS) entry which is preliminary data.</text>
</comment>
<dbReference type="SMART" id="SM00138">
    <property type="entry name" value="MeTrc"/>
    <property type="match status" value="1"/>
</dbReference>
<keyword evidence="5" id="KW-0949">S-adenosyl-L-methionine</keyword>
<protein>
    <recommendedName>
        <fullName evidence="2">protein-glutamate O-methyltransferase</fullName>
        <ecNumber evidence="2">2.1.1.80</ecNumber>
    </recommendedName>
</protein>
<dbReference type="Proteomes" id="UP000222564">
    <property type="component" value="Unassembled WGS sequence"/>
</dbReference>
<dbReference type="Gene3D" id="3.40.50.150">
    <property type="entry name" value="Vaccinia Virus protein VP39"/>
    <property type="match status" value="1"/>
</dbReference>
<dbReference type="InterPro" id="IPR029063">
    <property type="entry name" value="SAM-dependent_MTases_sf"/>
</dbReference>
<dbReference type="EC" id="2.1.1.80" evidence="2"/>
<dbReference type="GO" id="GO:0032259">
    <property type="term" value="P:methylation"/>
    <property type="evidence" value="ECO:0007669"/>
    <property type="project" value="UniProtKB-KW"/>
</dbReference>
<evidence type="ECO:0000259" key="6">
    <source>
        <dbReference type="PROSITE" id="PS50123"/>
    </source>
</evidence>
<accession>A0A2C6MH20</accession>
<feature type="domain" description="CheR-type methyltransferase" evidence="6">
    <location>
        <begin position="1"/>
        <end position="258"/>
    </location>
</feature>
<dbReference type="RefSeq" id="WP_099082517.1">
    <property type="nucleotide sequence ID" value="NZ_AWQQ01000037.1"/>
</dbReference>
<dbReference type="InterPro" id="IPR050903">
    <property type="entry name" value="Bact_Chemotaxis_MeTrfase"/>
</dbReference>
<evidence type="ECO:0000313" key="7">
    <source>
        <dbReference type="EMBL" id="PHJ39042.1"/>
    </source>
</evidence>
<dbReference type="SUPFAM" id="SSF53335">
    <property type="entry name" value="S-adenosyl-L-methionine-dependent methyltransferases"/>
    <property type="match status" value="1"/>
</dbReference>
<dbReference type="Gene3D" id="1.10.155.10">
    <property type="entry name" value="Chemotaxis receptor methyltransferase CheR, N-terminal domain"/>
    <property type="match status" value="1"/>
</dbReference>
<dbReference type="PROSITE" id="PS50123">
    <property type="entry name" value="CHER"/>
    <property type="match status" value="1"/>
</dbReference>
<keyword evidence="8" id="KW-1185">Reference proteome</keyword>
<dbReference type="InterPro" id="IPR036804">
    <property type="entry name" value="CheR_N_sf"/>
</dbReference>
<dbReference type="InterPro" id="IPR000780">
    <property type="entry name" value="CheR_MeTrfase"/>
</dbReference>
<proteinExistence type="predicted"/>
<dbReference type="PRINTS" id="PR00996">
    <property type="entry name" value="CHERMTFRASE"/>
</dbReference>
<keyword evidence="4" id="KW-0808">Transferase</keyword>
<dbReference type="InterPro" id="IPR022642">
    <property type="entry name" value="CheR_C"/>
</dbReference>
<dbReference type="OrthoDB" id="9816309at2"/>
<sequence length="266" mass="30792">MTDFERFKERVYQTFGLDLNSYKENQLKRRLDNLLTRKQYADCQVFFNYLNSNRNAWHEFLDYLTINVSEFFRDVKMFQTLESKILPELLQKRGSLKVWSAACSNGCEPYTISIILEEIAPGKRHQIDATDIDSTILQAAAVGSYGADAVRNVAKERLARYFTLEQGKYHISSKIKSKVTFKQHNLLADNYPKGYDLIACRNVTIYFTREAQDKVNFKFAQSLNPGGYLFIGGSETIFNYAEMGFEKVSPCFYRKNNQLTVAERMG</sequence>
<evidence type="ECO:0000256" key="1">
    <source>
        <dbReference type="ARBA" id="ARBA00001541"/>
    </source>
</evidence>
<reference evidence="7 8" key="1">
    <citation type="submission" date="2013-09" db="EMBL/GenBank/DDBJ databases">
        <title>Biodegradation of hydrocarbons in the deep terrestrial subsurface : characterization of a microbial consortium composed of two Desulfotomaculum species originating from a deep geological formation.</title>
        <authorList>
            <person name="Aullo T."/>
            <person name="Berlendis S."/>
            <person name="Lascourreges J.-F."/>
            <person name="Dessort D."/>
            <person name="Saint-Laurent S."/>
            <person name="Schraauwers B."/>
            <person name="Mas J."/>
            <person name="Magot M."/>
            <person name="Ranchou-Peyruse A."/>
        </authorList>
    </citation>
    <scope>NUCLEOTIDE SEQUENCE [LARGE SCALE GENOMIC DNA]</scope>
    <source>
        <strain evidence="7 8">Bs107</strain>
    </source>
</reference>